<dbReference type="GO" id="GO:0003676">
    <property type="term" value="F:nucleic acid binding"/>
    <property type="evidence" value="ECO:0007669"/>
    <property type="project" value="InterPro"/>
</dbReference>
<evidence type="ECO:0000313" key="3">
    <source>
        <dbReference type="Proteomes" id="UP000593564"/>
    </source>
</evidence>
<sequence length="72" mass="8151">MEAIQAIKTLSSVDPNFNLCLAVGELLGRNWQCNLQFVWREANRCADLLAKTATCMDVRDKIVLTAPLWSWP</sequence>
<comment type="caution">
    <text evidence="2">The sequence shown here is derived from an EMBL/GenBank/DDBJ whole genome shotgun (WGS) entry which is preliminary data.</text>
</comment>
<dbReference type="Pfam" id="PF13456">
    <property type="entry name" value="RVT_3"/>
    <property type="match status" value="1"/>
</dbReference>
<evidence type="ECO:0000259" key="1">
    <source>
        <dbReference type="Pfam" id="PF13456"/>
    </source>
</evidence>
<organism evidence="2 3">
    <name type="scientific">Camellia sinensis</name>
    <name type="common">Tea plant</name>
    <name type="synonym">Thea sinensis</name>
    <dbReference type="NCBI Taxonomy" id="4442"/>
    <lineage>
        <taxon>Eukaryota</taxon>
        <taxon>Viridiplantae</taxon>
        <taxon>Streptophyta</taxon>
        <taxon>Embryophyta</taxon>
        <taxon>Tracheophyta</taxon>
        <taxon>Spermatophyta</taxon>
        <taxon>Magnoliopsida</taxon>
        <taxon>eudicotyledons</taxon>
        <taxon>Gunneridae</taxon>
        <taxon>Pentapetalae</taxon>
        <taxon>asterids</taxon>
        <taxon>Ericales</taxon>
        <taxon>Theaceae</taxon>
        <taxon>Camellia</taxon>
    </lineage>
</organism>
<dbReference type="EMBL" id="JACBKZ010000006">
    <property type="protein sequence ID" value="KAF5947549.1"/>
    <property type="molecule type" value="Genomic_DNA"/>
</dbReference>
<protein>
    <recommendedName>
        <fullName evidence="1">RNase H type-1 domain-containing protein</fullName>
    </recommendedName>
</protein>
<reference evidence="2 3" key="2">
    <citation type="submission" date="2020-07" db="EMBL/GenBank/DDBJ databases">
        <title>Genome assembly of wild tea tree DASZ reveals pedigree and selection history of tea varieties.</title>
        <authorList>
            <person name="Zhang W."/>
        </authorList>
    </citation>
    <scope>NUCLEOTIDE SEQUENCE [LARGE SCALE GENOMIC DNA]</scope>
    <source>
        <strain evidence="3">cv. G240</strain>
        <tissue evidence="2">Leaf</tissue>
    </source>
</reference>
<dbReference type="AlphaFoldDB" id="A0A7J7H3K6"/>
<dbReference type="GO" id="GO:0004523">
    <property type="term" value="F:RNA-DNA hybrid ribonuclease activity"/>
    <property type="evidence" value="ECO:0007669"/>
    <property type="project" value="InterPro"/>
</dbReference>
<accession>A0A7J7H3K6</accession>
<evidence type="ECO:0000313" key="2">
    <source>
        <dbReference type="EMBL" id="KAF5947549.1"/>
    </source>
</evidence>
<dbReference type="Proteomes" id="UP000593564">
    <property type="component" value="Unassembled WGS sequence"/>
</dbReference>
<keyword evidence="3" id="KW-1185">Reference proteome</keyword>
<gene>
    <name evidence="2" type="ORF">HYC85_013506</name>
</gene>
<proteinExistence type="predicted"/>
<name>A0A7J7H3K6_CAMSI</name>
<feature type="domain" description="RNase H type-1" evidence="1">
    <location>
        <begin position="5"/>
        <end position="53"/>
    </location>
</feature>
<dbReference type="InterPro" id="IPR002156">
    <property type="entry name" value="RNaseH_domain"/>
</dbReference>
<reference evidence="3" key="1">
    <citation type="journal article" date="2020" name="Nat. Commun.">
        <title>Genome assembly of wild tea tree DASZ reveals pedigree and selection history of tea varieties.</title>
        <authorList>
            <person name="Zhang W."/>
            <person name="Zhang Y."/>
            <person name="Qiu H."/>
            <person name="Guo Y."/>
            <person name="Wan H."/>
            <person name="Zhang X."/>
            <person name="Scossa F."/>
            <person name="Alseekh S."/>
            <person name="Zhang Q."/>
            <person name="Wang P."/>
            <person name="Xu L."/>
            <person name="Schmidt M.H."/>
            <person name="Jia X."/>
            <person name="Li D."/>
            <person name="Zhu A."/>
            <person name="Guo F."/>
            <person name="Chen W."/>
            <person name="Ni D."/>
            <person name="Usadel B."/>
            <person name="Fernie A.R."/>
            <person name="Wen W."/>
        </authorList>
    </citation>
    <scope>NUCLEOTIDE SEQUENCE [LARGE SCALE GENOMIC DNA]</scope>
    <source>
        <strain evidence="3">cv. G240</strain>
    </source>
</reference>